<gene>
    <name evidence="1" type="ORF">CLIB1444_02S08086</name>
</gene>
<protein>
    <submittedName>
        <fullName evidence="1">Deoxyribonuclease Tat-D</fullName>
    </submittedName>
</protein>
<evidence type="ECO:0000313" key="2">
    <source>
        <dbReference type="Proteomes" id="UP001152531"/>
    </source>
</evidence>
<comment type="caution">
    <text evidence="1">The sequence shown here is derived from an EMBL/GenBank/DDBJ whole genome shotgun (WGS) entry which is preliminary data.</text>
</comment>
<dbReference type="EMBL" id="CALSDN010000002">
    <property type="protein sequence ID" value="CAH6719416.1"/>
    <property type="molecule type" value="Genomic_DNA"/>
</dbReference>
<sequence length="415" mass="47096">MSPVSSMRVPYLNPSLNRTSMKSIRSVMWKPRYFDIGVNFSDSMFQGYYNHSNTAKHPPDLEEVILRAHTFNVDKMLITTSSIKESSQHLGLCDKYPGFYSTVGVHPCTVAEEFYVKSDEGYSEELADDAEEKLKILHDIVVDGVGKGIVKAFGEIGLDYDRLHYSSKTQQTTMFKKQLEVIASLKHLELPLFLHMRNACDDFIDILTPFIEDGSIKRGNGVVHSFTGTEKELEKLLDLGFFIGVNGCSLKTDENLLVAKKIPMDKLMIETDAPWCEIRKSHASHKFLTPYPNKFYPEIIEPKVESSEEDPTPEFKPKSKKQQQKNNPIKLDDFIPFPSIKKENYQKHKVAVESISQPVISKIGILAPPLIKSRNEPVFVGLVAEIVCKLHNLGDKEIEETLDLIYHNSCKLLKV</sequence>
<dbReference type="Proteomes" id="UP001152531">
    <property type="component" value="Unassembled WGS sequence"/>
</dbReference>
<organism evidence="1 2">
    <name type="scientific">[Candida] jaroonii</name>
    <dbReference type="NCBI Taxonomy" id="467808"/>
    <lineage>
        <taxon>Eukaryota</taxon>
        <taxon>Fungi</taxon>
        <taxon>Dikarya</taxon>
        <taxon>Ascomycota</taxon>
        <taxon>Saccharomycotina</taxon>
        <taxon>Pichiomycetes</taxon>
        <taxon>Debaryomycetaceae</taxon>
        <taxon>Yamadazyma</taxon>
    </lineage>
</organism>
<proteinExistence type="predicted"/>
<reference evidence="1" key="1">
    <citation type="submission" date="2022-06" db="EMBL/GenBank/DDBJ databases">
        <authorList>
            <person name="Legras J.-L."/>
            <person name="Devillers H."/>
            <person name="Grondin C."/>
        </authorList>
    </citation>
    <scope>NUCLEOTIDE SEQUENCE</scope>
    <source>
        <strain evidence="1">CLIB 1444</strain>
    </source>
</reference>
<keyword evidence="2" id="KW-1185">Reference proteome</keyword>
<evidence type="ECO:0000313" key="1">
    <source>
        <dbReference type="EMBL" id="CAH6719416.1"/>
    </source>
</evidence>
<name>A0ACA9Y384_9ASCO</name>
<accession>A0ACA9Y384</accession>